<evidence type="ECO:0000313" key="1">
    <source>
        <dbReference type="EMBL" id="SVE55165.1"/>
    </source>
</evidence>
<sequence>MRMFKWATVFLAVWMLAACSTTTQQKIVSVGKPEKIEPLPSSYSEFSSKQIEEDAREFARILSQDHLGKYYTPLAQNKIKLVVKRNPEDNLKVYQERFTRSFQGALNKWVREFLPPEKYGEFFLALNDDLSDRKFNNLNDVQEIEEDP</sequence>
<proteinExistence type="predicted"/>
<reference evidence="1" key="1">
    <citation type="submission" date="2018-05" db="EMBL/GenBank/DDBJ databases">
        <authorList>
            <person name="Lanie J.A."/>
            <person name="Ng W.-L."/>
            <person name="Kazmierczak K.M."/>
            <person name="Andrzejewski T.M."/>
            <person name="Davidsen T.M."/>
            <person name="Wayne K.J."/>
            <person name="Tettelin H."/>
            <person name="Glass J.I."/>
            <person name="Rusch D."/>
            <person name="Podicherti R."/>
            <person name="Tsui H.-C.T."/>
            <person name="Winkler M.E."/>
        </authorList>
    </citation>
    <scope>NUCLEOTIDE SEQUENCE</scope>
</reference>
<accession>A0A383EFS0</accession>
<name>A0A383EFS0_9ZZZZ</name>
<organism evidence="1">
    <name type="scientific">marine metagenome</name>
    <dbReference type="NCBI Taxonomy" id="408172"/>
    <lineage>
        <taxon>unclassified sequences</taxon>
        <taxon>metagenomes</taxon>
        <taxon>ecological metagenomes</taxon>
    </lineage>
</organism>
<evidence type="ECO:0008006" key="2">
    <source>
        <dbReference type="Google" id="ProtNLM"/>
    </source>
</evidence>
<dbReference type="EMBL" id="UINC01225202">
    <property type="protein sequence ID" value="SVE55165.1"/>
    <property type="molecule type" value="Genomic_DNA"/>
</dbReference>
<dbReference type="AlphaFoldDB" id="A0A383EFS0"/>
<dbReference type="PROSITE" id="PS51257">
    <property type="entry name" value="PROKAR_LIPOPROTEIN"/>
    <property type="match status" value="1"/>
</dbReference>
<feature type="non-terminal residue" evidence="1">
    <location>
        <position position="148"/>
    </location>
</feature>
<gene>
    <name evidence="1" type="ORF">METZ01_LOCUS508019</name>
</gene>
<protein>
    <recommendedName>
        <fullName evidence="2">Lipoprotein</fullName>
    </recommendedName>
</protein>